<gene>
    <name evidence="1" type="ORF">LCGC14_2643070</name>
</gene>
<organism evidence="1">
    <name type="scientific">marine sediment metagenome</name>
    <dbReference type="NCBI Taxonomy" id="412755"/>
    <lineage>
        <taxon>unclassified sequences</taxon>
        <taxon>metagenomes</taxon>
        <taxon>ecological metagenomes</taxon>
    </lineage>
</organism>
<reference evidence="1" key="1">
    <citation type="journal article" date="2015" name="Nature">
        <title>Complex archaea that bridge the gap between prokaryotes and eukaryotes.</title>
        <authorList>
            <person name="Spang A."/>
            <person name="Saw J.H."/>
            <person name="Jorgensen S.L."/>
            <person name="Zaremba-Niedzwiedzka K."/>
            <person name="Martijn J."/>
            <person name="Lind A.E."/>
            <person name="van Eijk R."/>
            <person name="Schleper C."/>
            <person name="Guy L."/>
            <person name="Ettema T.J."/>
        </authorList>
    </citation>
    <scope>NUCLEOTIDE SEQUENCE</scope>
</reference>
<protein>
    <submittedName>
        <fullName evidence="1">Uncharacterized protein</fullName>
    </submittedName>
</protein>
<sequence>LTSYLKQVEDPAAAIRSVIANPDPRKAVADLVKTANSPQARQDLRGALWEEVKRAGRLKADGMTGETRWNGKRLRALFDDPKFSAVAEELWQDDPQDLASIKEVFGALAGAEGSTRARAAGSSGTPQALGGGLDPALTASSIASRARSVSRGQLSPTIAGVDILGTWLRRRSAQVQSRAIDAITASVVNNPGMAADLLEKYNPATAAARRQMLTQKYGVRATTLLNIMDEAENDDPVLSAIQDQ</sequence>
<comment type="caution">
    <text evidence="1">The sequence shown here is derived from an EMBL/GenBank/DDBJ whole genome shotgun (WGS) entry which is preliminary data.</text>
</comment>
<feature type="non-terminal residue" evidence="1">
    <location>
        <position position="1"/>
    </location>
</feature>
<dbReference type="AlphaFoldDB" id="A0A0F8ZWY0"/>
<name>A0A0F8ZWY0_9ZZZZ</name>
<dbReference type="EMBL" id="LAZR01045630">
    <property type="protein sequence ID" value="KKK98407.1"/>
    <property type="molecule type" value="Genomic_DNA"/>
</dbReference>
<proteinExistence type="predicted"/>
<evidence type="ECO:0000313" key="1">
    <source>
        <dbReference type="EMBL" id="KKK98407.1"/>
    </source>
</evidence>
<accession>A0A0F8ZWY0</accession>